<keyword evidence="4" id="KW-1185">Reference proteome</keyword>
<feature type="compositionally biased region" description="Basic and acidic residues" evidence="1">
    <location>
        <begin position="23"/>
        <end position="34"/>
    </location>
</feature>
<feature type="transmembrane region" description="Helical" evidence="2">
    <location>
        <begin position="326"/>
        <end position="347"/>
    </location>
</feature>
<dbReference type="EMBL" id="OOIP01000004">
    <property type="protein sequence ID" value="SPO36344.1"/>
    <property type="molecule type" value="Genomic_DNA"/>
</dbReference>
<reference evidence="3 4" key="1">
    <citation type="submission" date="2018-03" db="EMBL/GenBank/DDBJ databases">
        <authorList>
            <person name="Guldener U."/>
        </authorList>
    </citation>
    <scope>NUCLEOTIDE SEQUENCE [LARGE SCALE GENOMIC DNA]</scope>
    <source>
        <strain evidence="3 4">DAOM196992</strain>
    </source>
</reference>
<feature type="region of interest" description="Disordered" evidence="1">
    <location>
        <begin position="104"/>
        <end position="138"/>
    </location>
</feature>
<feature type="transmembrane region" description="Helical" evidence="2">
    <location>
        <begin position="159"/>
        <end position="183"/>
    </location>
</feature>
<gene>
    <name evidence="3" type="ORF">PSFLO_01815</name>
</gene>
<feature type="transmembrane region" description="Helical" evidence="2">
    <location>
        <begin position="247"/>
        <end position="265"/>
    </location>
</feature>
<keyword evidence="2" id="KW-0472">Membrane</keyword>
<dbReference type="Proteomes" id="UP000323386">
    <property type="component" value="Unassembled WGS sequence"/>
</dbReference>
<dbReference type="OrthoDB" id="3357029at2759"/>
<keyword evidence="2" id="KW-0812">Transmembrane</keyword>
<feature type="region of interest" description="Disordered" evidence="1">
    <location>
        <begin position="900"/>
        <end position="922"/>
    </location>
</feature>
<organism evidence="3 4">
    <name type="scientific">Pseudozyma flocculosa</name>
    <dbReference type="NCBI Taxonomy" id="84751"/>
    <lineage>
        <taxon>Eukaryota</taxon>
        <taxon>Fungi</taxon>
        <taxon>Dikarya</taxon>
        <taxon>Basidiomycota</taxon>
        <taxon>Ustilaginomycotina</taxon>
        <taxon>Ustilaginomycetes</taxon>
        <taxon>Ustilaginales</taxon>
        <taxon>Ustilaginaceae</taxon>
        <taxon>Pseudozyma</taxon>
    </lineage>
</organism>
<dbReference type="AlphaFoldDB" id="A0A5C3EVQ3"/>
<accession>A0A5C3EVQ3</accession>
<evidence type="ECO:0000256" key="1">
    <source>
        <dbReference type="SAM" id="MobiDB-lite"/>
    </source>
</evidence>
<sequence length="922" mass="98677">MNSREAQRAPHNGPPPGQPDYCRLARDESRHSLERPGSPVDASFVRARSAGYIGQDGQDGSCVPVDADHHESASSFHGNDGDITMLNLDRFQSRASTLIDRPYVLTGQSGDAPDDEPRHHKLDMPTPGPSGGATPTTAAADDGQLLYIAKGDKKFQPPWFLLGPSVAVLLLTAGLATIMVVWIQTHRLPLESEGVIFVREGVEDEPDRPYTNPSIGRDNELRFNTQIAHSTGLSFSTVISTVAGASIYPYMALIAYSLATDWLILQARVAESPSAALREKLPTPMQYALLLQLCSSQSLEAVWNTLRHIFLDRGSRATVPGLLKKAVTWLIVLLLVNTAIAWTDFWLHETVKIVQIVHVDPQSEMRGYGTALNTTLCPELELSQGPDAAAPLPCLVSIDPTTGQPTFAEGPDLESLQVRSEGSLTFEGLSTTHAVDDLSLPEQTSRLDRLRMRFSPSAVAKNDSLVFATAPGIDGGQIFHMPTIGLETECQMIATSCAHDPTSFDCTNAGYPEIRSELGLDLAARLQLVTLADRSQSAADGSTHVAFKPANPIRVGVVTSYMDSNTSDVAGTGFETMQQSQQGGGGGSVHFVYSIAVCSLSFYELDVDFFNSTFSLRGDRRLAPDSLAFQLSGPLVSGRVGRTLGSALSAVTGRLEGEHFAAELGYTLGYALLSEASGLLAPVDVAVLQSERVLASQYPVVALYFYFGLLYSYALVALILFAWAWSSSSDSVAYDCPRTGRRVEMPAATLAQRVLMDPGRLIASHLGGNQTHAHGATLASVATMLAHAAPGVGGTNSEKAGIQDSATSTGVQAGILPLNRQAVLRTTATDMLDLFDEPVHQERLVIGLETGGRGFGVWPVSQATGAVGQAGGGGGRSGKRDSLIRASNLLHHPLQNHQQHCDQPVCNRDQDQDFAPAGGRYR</sequence>
<keyword evidence="2" id="KW-1133">Transmembrane helix</keyword>
<proteinExistence type="predicted"/>
<evidence type="ECO:0000313" key="4">
    <source>
        <dbReference type="Proteomes" id="UP000323386"/>
    </source>
</evidence>
<evidence type="ECO:0000313" key="3">
    <source>
        <dbReference type="EMBL" id="SPO36344.1"/>
    </source>
</evidence>
<evidence type="ECO:0000256" key="2">
    <source>
        <dbReference type="SAM" id="Phobius"/>
    </source>
</evidence>
<protein>
    <submittedName>
        <fullName evidence="3">Uncharacterized protein</fullName>
    </submittedName>
</protein>
<feature type="region of interest" description="Disordered" evidence="1">
    <location>
        <begin position="1"/>
        <end position="42"/>
    </location>
</feature>
<feature type="transmembrane region" description="Helical" evidence="2">
    <location>
        <begin position="701"/>
        <end position="725"/>
    </location>
</feature>
<name>A0A5C3EVQ3_9BASI</name>